<dbReference type="Proteomes" id="UP000320674">
    <property type="component" value="Unassembled WGS sequence"/>
</dbReference>
<gene>
    <name evidence="1" type="ORF">EWV77_05765</name>
</gene>
<sequence length="95" mass="10740">MFAEVITYAELVEITESALQLRQAYIDYGVVTQKSMLDGLHVALASVAGCTMIVSWNFKHIVHFQKIPLYRAINVIKGYSQLDIYSPLEVINYEG</sequence>
<name>A0A552I1R0_MICVR</name>
<dbReference type="EMBL" id="SFAZ01000083">
    <property type="protein sequence ID" value="TRU77403.1"/>
    <property type="molecule type" value="Genomic_DNA"/>
</dbReference>
<dbReference type="AlphaFoldDB" id="A0A552I1R0"/>
<dbReference type="InterPro" id="IPR029060">
    <property type="entry name" value="PIN-like_dom_sf"/>
</dbReference>
<evidence type="ECO:0000313" key="1">
    <source>
        <dbReference type="EMBL" id="TRU77403.1"/>
    </source>
</evidence>
<protein>
    <recommendedName>
        <fullName evidence="3">Type II toxin-antitoxin system VapC family toxin</fullName>
    </recommendedName>
</protein>
<reference evidence="1 2" key="1">
    <citation type="submission" date="2019-01" db="EMBL/GenBank/DDBJ databases">
        <title>Coherence of Microcystis species and biogeography revealed through population genomics.</title>
        <authorList>
            <person name="Perez-Carrascal O.M."/>
            <person name="Terrat Y."/>
            <person name="Giani A."/>
            <person name="Fortin N."/>
            <person name="Tromas N."/>
            <person name="Shapiro B.J."/>
        </authorList>
    </citation>
    <scope>NUCLEOTIDE SEQUENCE [LARGE SCALE GENOMIC DNA]</scope>
    <source>
        <strain evidence="1">Mv_BB_P_19951000_S68D</strain>
    </source>
</reference>
<comment type="caution">
    <text evidence="1">The sequence shown here is derived from an EMBL/GenBank/DDBJ whole genome shotgun (WGS) entry which is preliminary data.</text>
</comment>
<dbReference type="SUPFAM" id="SSF88723">
    <property type="entry name" value="PIN domain-like"/>
    <property type="match status" value="1"/>
</dbReference>
<evidence type="ECO:0000313" key="2">
    <source>
        <dbReference type="Proteomes" id="UP000320674"/>
    </source>
</evidence>
<organism evidence="1 2">
    <name type="scientific">Microcystis viridis Mv_BB_P_19951000_S68D</name>
    <dbReference type="NCBI Taxonomy" id="2486270"/>
    <lineage>
        <taxon>Bacteria</taxon>
        <taxon>Bacillati</taxon>
        <taxon>Cyanobacteriota</taxon>
        <taxon>Cyanophyceae</taxon>
        <taxon>Oscillatoriophycideae</taxon>
        <taxon>Chroococcales</taxon>
        <taxon>Microcystaceae</taxon>
        <taxon>Microcystis</taxon>
    </lineage>
</organism>
<evidence type="ECO:0008006" key="3">
    <source>
        <dbReference type="Google" id="ProtNLM"/>
    </source>
</evidence>
<proteinExistence type="predicted"/>
<accession>A0A552I1R0</accession>